<dbReference type="Proteomes" id="UP000234474">
    <property type="component" value="Unassembled WGS sequence"/>
</dbReference>
<dbReference type="AlphaFoldDB" id="A0A2I1C1H0"/>
<gene>
    <name evidence="1" type="ORF">P174DRAFT_375077</name>
</gene>
<dbReference type="OrthoDB" id="4478099at2759"/>
<reference evidence="2" key="1">
    <citation type="journal article" date="2018" name="Proc. Natl. Acad. Sci. U.S.A.">
        <title>Linking secondary metabolites to gene clusters through genome sequencing of six diverse Aspergillus species.</title>
        <authorList>
            <person name="Kaerboelling I."/>
            <person name="Vesth T.C."/>
            <person name="Frisvad J.C."/>
            <person name="Nybo J.L."/>
            <person name="Theobald S."/>
            <person name="Kuo A."/>
            <person name="Bowyer P."/>
            <person name="Matsuda Y."/>
            <person name="Mondo S."/>
            <person name="Lyhne E.K."/>
            <person name="Kogle M.E."/>
            <person name="Clum A."/>
            <person name="Lipzen A."/>
            <person name="Salamov A."/>
            <person name="Ngan C.Y."/>
            <person name="Daum C."/>
            <person name="Chiniquy J."/>
            <person name="Barry K."/>
            <person name="LaButti K."/>
            <person name="Haridas S."/>
            <person name="Simmons B.A."/>
            <person name="Magnuson J.K."/>
            <person name="Mortensen U.H."/>
            <person name="Larsen T.O."/>
            <person name="Grigoriev I.V."/>
            <person name="Baker S.E."/>
            <person name="Andersen M.R."/>
        </authorList>
    </citation>
    <scope>NUCLEOTIDE SEQUENCE [LARGE SCALE GENOMIC DNA]</scope>
    <source>
        <strain evidence="2">IBT 16806</strain>
    </source>
</reference>
<evidence type="ECO:0000313" key="2">
    <source>
        <dbReference type="Proteomes" id="UP000234474"/>
    </source>
</evidence>
<evidence type="ECO:0000313" key="1">
    <source>
        <dbReference type="EMBL" id="PKX91487.1"/>
    </source>
</evidence>
<proteinExistence type="predicted"/>
<keyword evidence="2" id="KW-1185">Reference proteome</keyword>
<accession>A0A2I1C1H0</accession>
<dbReference type="RefSeq" id="XP_024680082.1">
    <property type="nucleotide sequence ID" value="XM_024822609.1"/>
</dbReference>
<comment type="caution">
    <text evidence="1">The sequence shown here is derived from an EMBL/GenBank/DDBJ whole genome shotgun (WGS) entry which is preliminary data.</text>
</comment>
<sequence>MSSFDYEAYLQHCVDGQGEGSVHQARVRATNTDGGTLTDFVHLKEWPADLPTPSLIAGQHRRAALVSLVDEQSKLASSGAKRADGQPLEPPAPEAYFWAIDIYDANKTKGNVLTSLQGNRDDPYKGTQTDRIVSILRTSFWSGLWATYVQTAYGQKFFNFTTAGDICNTKLEFFWQQEIDRVINWGNLMFSDARTTSVDWETLMQVTGKGSKPDLLRRLFFPSKQDHEDGVLKGVLQLNEKWFTEWALPALDKGYPIGDGIVHWRRPGFLVHLPTEKYVDVYMNAKANAGMICPSWRDFVQMNRRVAQPMKKVLQHIIYWTDQSFSYPKSSSSLLKTWDWKTELERYVFRDDLPNGKRPWRLASEVTGPEDSRIVVTSLEDHIQKFMIKVWQYITTEPLWRDTVVQRQWGAVRVFNTPTIRAKYSKESEIFSAMFAYRELKQRMLNTLAHGYGGGEAKKAERAEYILDKHEWQVAMAELTEYAMTLNSHGFDVNIDRIDEPLDHLQIMPAGDPTGEGAAVPVMGFLDSDPETYINKPETGNRQRILKRAMAQNLEMELEDLVA</sequence>
<protein>
    <submittedName>
        <fullName evidence="1">Uncharacterized protein</fullName>
    </submittedName>
</protein>
<organism evidence="1 2">
    <name type="scientific">Aspergillus novofumigatus (strain IBT 16806)</name>
    <dbReference type="NCBI Taxonomy" id="1392255"/>
    <lineage>
        <taxon>Eukaryota</taxon>
        <taxon>Fungi</taxon>
        <taxon>Dikarya</taxon>
        <taxon>Ascomycota</taxon>
        <taxon>Pezizomycotina</taxon>
        <taxon>Eurotiomycetes</taxon>
        <taxon>Eurotiomycetidae</taxon>
        <taxon>Eurotiales</taxon>
        <taxon>Aspergillaceae</taxon>
        <taxon>Aspergillus</taxon>
        <taxon>Aspergillus subgen. Fumigati</taxon>
    </lineage>
</organism>
<name>A0A2I1C1H0_ASPN1</name>
<dbReference type="VEuPathDB" id="FungiDB:P174DRAFT_375077"/>
<dbReference type="STRING" id="1392255.A0A2I1C1H0"/>
<dbReference type="GeneID" id="36529935"/>
<dbReference type="EMBL" id="MSZS01000006">
    <property type="protein sequence ID" value="PKX91487.1"/>
    <property type="molecule type" value="Genomic_DNA"/>
</dbReference>